<name>A0AAN7BED1_9PEZI</name>
<evidence type="ECO:0000256" key="2">
    <source>
        <dbReference type="ARBA" id="ARBA00022963"/>
    </source>
</evidence>
<dbReference type="Gene3D" id="3.40.1090.10">
    <property type="entry name" value="Cytosolic phospholipase A2 catalytic domain"/>
    <property type="match status" value="1"/>
</dbReference>
<dbReference type="EMBL" id="MU865626">
    <property type="protein sequence ID" value="KAK4220853.1"/>
    <property type="molecule type" value="Genomic_DNA"/>
</dbReference>
<dbReference type="Proteomes" id="UP001301958">
    <property type="component" value="Unassembled WGS sequence"/>
</dbReference>
<evidence type="ECO:0000313" key="7">
    <source>
        <dbReference type="Proteomes" id="UP001301958"/>
    </source>
</evidence>
<keyword evidence="3 4" id="KW-0443">Lipid metabolism</keyword>
<evidence type="ECO:0000313" key="6">
    <source>
        <dbReference type="EMBL" id="KAK4220853.1"/>
    </source>
</evidence>
<keyword evidence="1 4" id="KW-0378">Hydrolase</keyword>
<protein>
    <submittedName>
        <fullName evidence="6">Phospholipase</fullName>
    </submittedName>
</protein>
<accession>A0AAN7BED1</accession>
<dbReference type="InterPro" id="IPR016035">
    <property type="entry name" value="Acyl_Trfase/lysoPLipase"/>
</dbReference>
<feature type="active site" description="Proton acceptor" evidence="4">
    <location>
        <position position="235"/>
    </location>
</feature>
<feature type="domain" description="PNPLA" evidence="5">
    <location>
        <begin position="23"/>
        <end position="248"/>
    </location>
</feature>
<gene>
    <name evidence="6" type="ORF">QBC38DRAFT_160345</name>
</gene>
<dbReference type="GO" id="GO:0016042">
    <property type="term" value="P:lipid catabolic process"/>
    <property type="evidence" value="ECO:0007669"/>
    <property type="project" value="UniProtKB-UniRule"/>
</dbReference>
<reference evidence="6" key="1">
    <citation type="journal article" date="2023" name="Mol. Phylogenet. Evol.">
        <title>Genome-scale phylogeny and comparative genomics of the fungal order Sordariales.</title>
        <authorList>
            <person name="Hensen N."/>
            <person name="Bonometti L."/>
            <person name="Westerberg I."/>
            <person name="Brannstrom I.O."/>
            <person name="Guillou S."/>
            <person name="Cros-Aarteil S."/>
            <person name="Calhoun S."/>
            <person name="Haridas S."/>
            <person name="Kuo A."/>
            <person name="Mondo S."/>
            <person name="Pangilinan J."/>
            <person name="Riley R."/>
            <person name="LaButti K."/>
            <person name="Andreopoulos B."/>
            <person name="Lipzen A."/>
            <person name="Chen C."/>
            <person name="Yan M."/>
            <person name="Daum C."/>
            <person name="Ng V."/>
            <person name="Clum A."/>
            <person name="Steindorff A."/>
            <person name="Ohm R.A."/>
            <person name="Martin F."/>
            <person name="Silar P."/>
            <person name="Natvig D.O."/>
            <person name="Lalanne C."/>
            <person name="Gautier V."/>
            <person name="Ament-Velasquez S.L."/>
            <person name="Kruys A."/>
            <person name="Hutchinson M.I."/>
            <person name="Powell A.J."/>
            <person name="Barry K."/>
            <person name="Miller A.N."/>
            <person name="Grigoriev I.V."/>
            <person name="Debuchy R."/>
            <person name="Gladieux P."/>
            <person name="Hiltunen Thoren M."/>
            <person name="Johannesson H."/>
        </authorList>
    </citation>
    <scope>NUCLEOTIDE SEQUENCE</scope>
    <source>
        <strain evidence="6">CBS 990.96</strain>
    </source>
</reference>
<reference evidence="6" key="2">
    <citation type="submission" date="2023-05" db="EMBL/GenBank/DDBJ databases">
        <authorList>
            <consortium name="Lawrence Berkeley National Laboratory"/>
            <person name="Steindorff A."/>
            <person name="Hensen N."/>
            <person name="Bonometti L."/>
            <person name="Westerberg I."/>
            <person name="Brannstrom I.O."/>
            <person name="Guillou S."/>
            <person name="Cros-Aarteil S."/>
            <person name="Calhoun S."/>
            <person name="Haridas S."/>
            <person name="Kuo A."/>
            <person name="Mondo S."/>
            <person name="Pangilinan J."/>
            <person name="Riley R."/>
            <person name="Labutti K."/>
            <person name="Andreopoulos B."/>
            <person name="Lipzen A."/>
            <person name="Chen C."/>
            <person name="Yanf M."/>
            <person name="Daum C."/>
            <person name="Ng V."/>
            <person name="Clum A."/>
            <person name="Ohm R."/>
            <person name="Martin F."/>
            <person name="Silar P."/>
            <person name="Natvig D."/>
            <person name="Lalanne C."/>
            <person name="Gautier V."/>
            <person name="Ament-Velasquez S.L."/>
            <person name="Kruys A."/>
            <person name="Hutchinson M.I."/>
            <person name="Powell A.J."/>
            <person name="Barry K."/>
            <person name="Miller A.N."/>
            <person name="Grigoriev I.V."/>
            <person name="Debuchy R."/>
            <person name="Gladieux P."/>
            <person name="Thoren M.H."/>
            <person name="Johannesson H."/>
        </authorList>
    </citation>
    <scope>NUCLEOTIDE SEQUENCE</scope>
    <source>
        <strain evidence="6">CBS 990.96</strain>
    </source>
</reference>
<evidence type="ECO:0000256" key="3">
    <source>
        <dbReference type="ARBA" id="ARBA00023098"/>
    </source>
</evidence>
<evidence type="ECO:0000256" key="4">
    <source>
        <dbReference type="PROSITE-ProRule" id="PRU01161"/>
    </source>
</evidence>
<dbReference type="Pfam" id="PF01734">
    <property type="entry name" value="Patatin"/>
    <property type="match status" value="1"/>
</dbReference>
<organism evidence="6 7">
    <name type="scientific">Podospora fimiseda</name>
    <dbReference type="NCBI Taxonomy" id="252190"/>
    <lineage>
        <taxon>Eukaryota</taxon>
        <taxon>Fungi</taxon>
        <taxon>Dikarya</taxon>
        <taxon>Ascomycota</taxon>
        <taxon>Pezizomycotina</taxon>
        <taxon>Sordariomycetes</taxon>
        <taxon>Sordariomycetidae</taxon>
        <taxon>Sordariales</taxon>
        <taxon>Podosporaceae</taxon>
        <taxon>Podospora</taxon>
    </lineage>
</organism>
<dbReference type="AlphaFoldDB" id="A0AAN7BED1"/>
<dbReference type="GO" id="GO:0019369">
    <property type="term" value="P:arachidonate metabolic process"/>
    <property type="evidence" value="ECO:0007669"/>
    <property type="project" value="TreeGrafter"/>
</dbReference>
<feature type="active site" description="Nucleophile" evidence="4">
    <location>
        <position position="73"/>
    </location>
</feature>
<evidence type="ECO:0000256" key="1">
    <source>
        <dbReference type="ARBA" id="ARBA00022801"/>
    </source>
</evidence>
<sequence>MAQQSTPPQPSLSAQAEEDLCLLSLDGGGVRGLSSLYILSQIMEQLNIQREELEVPLPKVKPCEIFDLIGGTSTGGLIALMLGRLEMDVDACIETYLKLMNRVFVARIAGAPRMLPFNLSGKVQPRYQSDFLRGVMSEVIMKNGESPDALLFSMPDYTQKQTPDVSNMGTCKVFVCAKKIENAPRHELLRTYALKDTKDFLQPTIIEAAMATTAAPTFFEKASVGKGSHSQKFVDGSLGTNNPVEEVYKEARNRIWKVSNKPPVTPKCLISLGTGRKKDTHVEDSLYGIIGTMKGMITDADERAESFLTNLGEQGFYFLFTVHQDLVRMDEADKLTLIRSKTIDYLDEWEIKKKRMKCVKTLVKKKPKSMILFALEAGEQALRRFDFNEALIKYAEAYEILRTQQQRRKQGWKRWKEQIRKKMKYWNRRSHWKGSSRVDSS</sequence>
<dbReference type="GO" id="GO:0016020">
    <property type="term" value="C:membrane"/>
    <property type="evidence" value="ECO:0007669"/>
    <property type="project" value="TreeGrafter"/>
</dbReference>
<dbReference type="GO" id="GO:0046486">
    <property type="term" value="P:glycerolipid metabolic process"/>
    <property type="evidence" value="ECO:0007669"/>
    <property type="project" value="UniProtKB-ARBA"/>
</dbReference>
<dbReference type="PROSITE" id="PS51635">
    <property type="entry name" value="PNPLA"/>
    <property type="match status" value="1"/>
</dbReference>
<comment type="caution">
    <text evidence="4">Lacks conserved residue(s) required for the propagation of feature annotation.</text>
</comment>
<keyword evidence="7" id="KW-1185">Reference proteome</keyword>
<dbReference type="PANTHER" id="PTHR24185">
    <property type="entry name" value="CALCIUM-INDEPENDENT PHOSPHOLIPASE A2-GAMMA"/>
    <property type="match status" value="1"/>
</dbReference>
<dbReference type="PANTHER" id="PTHR24185:SF1">
    <property type="entry name" value="CALCIUM-INDEPENDENT PHOSPHOLIPASE A2-GAMMA"/>
    <property type="match status" value="1"/>
</dbReference>
<dbReference type="GO" id="GO:0047499">
    <property type="term" value="F:calcium-independent phospholipase A2 activity"/>
    <property type="evidence" value="ECO:0007669"/>
    <property type="project" value="TreeGrafter"/>
</dbReference>
<evidence type="ECO:0000259" key="5">
    <source>
        <dbReference type="PROSITE" id="PS51635"/>
    </source>
</evidence>
<dbReference type="SUPFAM" id="SSF52151">
    <property type="entry name" value="FabD/lysophospholipase-like"/>
    <property type="match status" value="1"/>
</dbReference>
<feature type="short sequence motif" description="GXSXG" evidence="4">
    <location>
        <begin position="71"/>
        <end position="75"/>
    </location>
</feature>
<dbReference type="InterPro" id="IPR002641">
    <property type="entry name" value="PNPLA_dom"/>
</dbReference>
<proteinExistence type="predicted"/>
<keyword evidence="2 4" id="KW-0442">Lipid degradation</keyword>
<comment type="caution">
    <text evidence="6">The sequence shown here is derived from an EMBL/GenBank/DDBJ whole genome shotgun (WGS) entry which is preliminary data.</text>
</comment>
<feature type="short sequence motif" description="GXGXXG" evidence="4">
    <location>
        <begin position="27"/>
        <end position="32"/>
    </location>
</feature>